<organism evidence="2 3">
    <name type="scientific">Myroides guanonis</name>
    <dbReference type="NCBI Taxonomy" id="1150112"/>
    <lineage>
        <taxon>Bacteria</taxon>
        <taxon>Pseudomonadati</taxon>
        <taxon>Bacteroidota</taxon>
        <taxon>Flavobacteriia</taxon>
        <taxon>Flavobacteriales</taxon>
        <taxon>Flavobacteriaceae</taxon>
        <taxon>Myroides</taxon>
    </lineage>
</organism>
<evidence type="ECO:0000256" key="1">
    <source>
        <dbReference type="SAM" id="Phobius"/>
    </source>
</evidence>
<name>A0A1I3V3A4_9FLAO</name>
<dbReference type="Proteomes" id="UP000243887">
    <property type="component" value="Unassembled WGS sequence"/>
</dbReference>
<dbReference type="EMBL" id="FORU01000022">
    <property type="protein sequence ID" value="SFJ88836.1"/>
    <property type="molecule type" value="Genomic_DNA"/>
</dbReference>
<protein>
    <submittedName>
        <fullName evidence="2">Uncharacterized protein</fullName>
    </submittedName>
</protein>
<accession>A0A1I3V3A4</accession>
<reference evidence="3" key="1">
    <citation type="submission" date="2016-10" db="EMBL/GenBank/DDBJ databases">
        <authorList>
            <person name="Varghese N."/>
            <person name="Submissions S."/>
        </authorList>
    </citation>
    <scope>NUCLEOTIDE SEQUENCE [LARGE SCALE GENOMIC DNA]</scope>
    <source>
        <strain evidence="3">DSM 26542</strain>
    </source>
</reference>
<feature type="transmembrane region" description="Helical" evidence="1">
    <location>
        <begin position="111"/>
        <end position="132"/>
    </location>
</feature>
<dbReference type="AlphaFoldDB" id="A0A1I3V3A4"/>
<evidence type="ECO:0000313" key="3">
    <source>
        <dbReference type="Proteomes" id="UP000243887"/>
    </source>
</evidence>
<keyword evidence="3" id="KW-1185">Reference proteome</keyword>
<dbReference type="STRING" id="1150112.SAMN04487893_1226"/>
<keyword evidence="1" id="KW-1133">Transmembrane helix</keyword>
<keyword evidence="1" id="KW-0812">Transmembrane</keyword>
<gene>
    <name evidence="2" type="ORF">SAMN04487893_1226</name>
</gene>
<evidence type="ECO:0000313" key="2">
    <source>
        <dbReference type="EMBL" id="SFJ88836.1"/>
    </source>
</evidence>
<feature type="transmembrane region" description="Helical" evidence="1">
    <location>
        <begin position="144"/>
        <end position="164"/>
    </location>
</feature>
<proteinExistence type="predicted"/>
<feature type="transmembrane region" description="Helical" evidence="1">
    <location>
        <begin position="12"/>
        <end position="33"/>
    </location>
</feature>
<keyword evidence="1" id="KW-0472">Membrane</keyword>
<sequence>MSILVDKYRKTTVVCLAVILQFIGLMFFDMYVLPKTNIEDTITHYQNIKTGKNDTNYLGSQFYTEKGKTFSLEKNNFELNEVVLEETLLFKSITAVRNEKKDYTNILISDLSGITLVLTIGLVLSSGFGILVLERQQNVSENKFLNIVSLNSLLFLVTLYMYFIQS</sequence>
<dbReference type="RefSeq" id="WP_143077784.1">
    <property type="nucleotide sequence ID" value="NZ_FORU01000022.1"/>
</dbReference>